<comment type="similarity">
    <text evidence="1">Belongs to the protein kinase superfamily. CAMK Ser/Thr protein kinase family. PIM subfamily.</text>
</comment>
<organism evidence="14 15">
    <name type="scientific">Solea senegalensis</name>
    <name type="common">Senegalese sole</name>
    <dbReference type="NCBI Taxonomy" id="28829"/>
    <lineage>
        <taxon>Eukaryota</taxon>
        <taxon>Metazoa</taxon>
        <taxon>Chordata</taxon>
        <taxon>Craniata</taxon>
        <taxon>Vertebrata</taxon>
        <taxon>Euteleostomi</taxon>
        <taxon>Actinopterygii</taxon>
        <taxon>Neopterygii</taxon>
        <taxon>Teleostei</taxon>
        <taxon>Neoteleostei</taxon>
        <taxon>Acanthomorphata</taxon>
        <taxon>Carangaria</taxon>
        <taxon>Pleuronectiformes</taxon>
        <taxon>Pleuronectoidei</taxon>
        <taxon>Soleidae</taxon>
        <taxon>Solea</taxon>
    </lineage>
</organism>
<dbReference type="SMART" id="SM00220">
    <property type="entry name" value="S_TKc"/>
    <property type="match status" value="1"/>
</dbReference>
<evidence type="ECO:0000256" key="12">
    <source>
        <dbReference type="SAM" id="MobiDB-lite"/>
    </source>
</evidence>
<keyword evidence="3 11" id="KW-0723">Serine/threonine-protein kinase</keyword>
<dbReference type="PROSITE" id="PS00107">
    <property type="entry name" value="PROTEIN_KINASE_ATP"/>
    <property type="match status" value="1"/>
</dbReference>
<dbReference type="InterPro" id="IPR017441">
    <property type="entry name" value="Protein_kinase_ATP_BS"/>
</dbReference>
<dbReference type="GO" id="GO:0004674">
    <property type="term" value="F:protein serine/threonine kinase activity"/>
    <property type="evidence" value="ECO:0007669"/>
    <property type="project" value="UniProtKB-KW"/>
</dbReference>
<evidence type="ECO:0000256" key="9">
    <source>
        <dbReference type="ARBA" id="ARBA00048679"/>
    </source>
</evidence>
<dbReference type="PROSITE" id="PS00108">
    <property type="entry name" value="PROTEIN_KINASE_ST"/>
    <property type="match status" value="1"/>
</dbReference>
<evidence type="ECO:0000256" key="1">
    <source>
        <dbReference type="ARBA" id="ARBA00005505"/>
    </source>
</evidence>
<dbReference type="FunFam" id="3.30.200.20:FF:000475">
    <property type="entry name" value="Serine/threonine-protein kinase"/>
    <property type="match status" value="1"/>
</dbReference>
<dbReference type="PANTHER" id="PTHR22984">
    <property type="entry name" value="SERINE/THREONINE-PROTEIN KINASE PIM"/>
    <property type="match status" value="1"/>
</dbReference>
<accession>A0AAV6ST39</accession>
<feature type="domain" description="Protein kinase" evidence="13">
    <location>
        <begin position="160"/>
        <end position="421"/>
    </location>
</feature>
<evidence type="ECO:0000313" key="15">
    <source>
        <dbReference type="Proteomes" id="UP000693946"/>
    </source>
</evidence>
<evidence type="ECO:0000256" key="7">
    <source>
        <dbReference type="ARBA" id="ARBA00022840"/>
    </source>
</evidence>
<keyword evidence="4" id="KW-0808">Transferase</keyword>
<evidence type="ECO:0000256" key="5">
    <source>
        <dbReference type="ARBA" id="ARBA00022741"/>
    </source>
</evidence>
<dbReference type="InterPro" id="IPR008271">
    <property type="entry name" value="Ser/Thr_kinase_AS"/>
</dbReference>
<dbReference type="AlphaFoldDB" id="A0AAV6ST39"/>
<keyword evidence="5 10" id="KW-0547">Nucleotide-binding</keyword>
<dbReference type="GO" id="GO:0043066">
    <property type="term" value="P:negative regulation of apoptotic process"/>
    <property type="evidence" value="ECO:0007669"/>
    <property type="project" value="TreeGrafter"/>
</dbReference>
<feature type="compositionally biased region" description="Polar residues" evidence="12">
    <location>
        <begin position="1"/>
        <end position="13"/>
    </location>
</feature>
<evidence type="ECO:0000256" key="8">
    <source>
        <dbReference type="ARBA" id="ARBA00047899"/>
    </source>
</evidence>
<evidence type="ECO:0000256" key="6">
    <source>
        <dbReference type="ARBA" id="ARBA00022777"/>
    </source>
</evidence>
<evidence type="ECO:0000256" key="10">
    <source>
        <dbReference type="PROSITE-ProRule" id="PRU10141"/>
    </source>
</evidence>
<feature type="compositionally biased region" description="Polar residues" evidence="12">
    <location>
        <begin position="55"/>
        <end position="65"/>
    </location>
</feature>
<dbReference type="GO" id="GO:0005737">
    <property type="term" value="C:cytoplasm"/>
    <property type="evidence" value="ECO:0007669"/>
    <property type="project" value="TreeGrafter"/>
</dbReference>
<feature type="compositionally biased region" description="Basic and acidic residues" evidence="12">
    <location>
        <begin position="101"/>
        <end position="111"/>
    </location>
</feature>
<gene>
    <name evidence="14" type="ORF">JOB18_041847</name>
</gene>
<proteinExistence type="inferred from homology"/>
<evidence type="ECO:0000259" key="13">
    <source>
        <dbReference type="PROSITE" id="PS50011"/>
    </source>
</evidence>
<dbReference type="GO" id="GO:0007346">
    <property type="term" value="P:regulation of mitotic cell cycle"/>
    <property type="evidence" value="ECO:0007669"/>
    <property type="project" value="TreeGrafter"/>
</dbReference>
<protein>
    <recommendedName>
        <fullName evidence="2">non-specific serine/threonine protein kinase</fullName>
        <ecNumber evidence="2">2.7.11.1</ecNumber>
    </recommendedName>
</protein>
<evidence type="ECO:0000256" key="2">
    <source>
        <dbReference type="ARBA" id="ARBA00012513"/>
    </source>
</evidence>
<dbReference type="EC" id="2.7.11.1" evidence="2"/>
<feature type="region of interest" description="Disordered" evidence="12">
    <location>
        <begin position="1"/>
        <end position="71"/>
    </location>
</feature>
<keyword evidence="15" id="KW-1185">Reference proteome</keyword>
<sequence length="422" mass="47879">MFSELNSGLNLISASKERTALESPNKRLREDSKPAEELVVKRKPPTRKKKVYSTFVPQSCKSPTASKPDDRRSCVFGNTCTGLTWSFIQEKKQDTRNLESFRKLQRDDSRPSEVPVVKATKRKASAERETPRKKKKSDDVTQNNSCLLGHTCRDHFHDKYQQLGKIGQGGFGSVYDGIRTSDKLHVAIKHIRSSCVRRGSMMLNGIKCMIPLEVILLHKAAGEPESVGKSAAVSLLDWYDLKDRVILVMERPQPSVTLNSYLQSCGPVNEKIAKKVTKQLVEAAVKMEAVKIFHRDIKTSNILVQSTPGIFRMRVIDFGCGSILRKRHYNYRRFRGTPLYIPPEFMKYGIYQAGPTTVWQLGAVLYEVLHGVWFNTFSFVTTKCKIRSDLSTDCLDFFKACLALEPGDRATLKQMLQHPWLS</sequence>
<evidence type="ECO:0000256" key="11">
    <source>
        <dbReference type="RuleBase" id="RU000304"/>
    </source>
</evidence>
<feature type="binding site" evidence="10">
    <location>
        <position position="189"/>
    </location>
    <ligand>
        <name>ATP</name>
        <dbReference type="ChEBI" id="CHEBI:30616"/>
    </ligand>
</feature>
<feature type="region of interest" description="Disordered" evidence="12">
    <location>
        <begin position="101"/>
        <end position="142"/>
    </location>
</feature>
<reference evidence="14 15" key="1">
    <citation type="journal article" date="2021" name="Sci. Rep.">
        <title>Chromosome anchoring in Senegalese sole (Solea senegalensis) reveals sex-associated markers and genome rearrangements in flatfish.</title>
        <authorList>
            <person name="Guerrero-Cozar I."/>
            <person name="Gomez-Garrido J."/>
            <person name="Berbel C."/>
            <person name="Martinez-Blanch J.F."/>
            <person name="Alioto T."/>
            <person name="Claros M.G."/>
            <person name="Gagnaire P.A."/>
            <person name="Manchado M."/>
        </authorList>
    </citation>
    <scope>NUCLEOTIDE SEQUENCE [LARGE SCALE GENOMIC DNA]</scope>
    <source>
        <strain evidence="14">Sse05_10M</strain>
    </source>
</reference>
<name>A0AAV6ST39_SOLSE</name>
<evidence type="ECO:0000256" key="3">
    <source>
        <dbReference type="ARBA" id="ARBA00022527"/>
    </source>
</evidence>
<comment type="catalytic activity">
    <reaction evidence="9">
        <text>L-seryl-[protein] + ATP = O-phospho-L-seryl-[protein] + ADP + H(+)</text>
        <dbReference type="Rhea" id="RHEA:17989"/>
        <dbReference type="Rhea" id="RHEA-COMP:9863"/>
        <dbReference type="Rhea" id="RHEA-COMP:11604"/>
        <dbReference type="ChEBI" id="CHEBI:15378"/>
        <dbReference type="ChEBI" id="CHEBI:29999"/>
        <dbReference type="ChEBI" id="CHEBI:30616"/>
        <dbReference type="ChEBI" id="CHEBI:83421"/>
        <dbReference type="ChEBI" id="CHEBI:456216"/>
        <dbReference type="EC" id="2.7.11.1"/>
    </reaction>
</comment>
<keyword evidence="6 14" id="KW-0418">Kinase</keyword>
<feature type="compositionally biased region" description="Basic and acidic residues" evidence="12">
    <location>
        <begin position="15"/>
        <end position="40"/>
    </location>
</feature>
<dbReference type="PANTHER" id="PTHR22984:SF11">
    <property type="entry name" value="AURORA KINASE-RELATED"/>
    <property type="match status" value="1"/>
</dbReference>
<dbReference type="Proteomes" id="UP000693946">
    <property type="component" value="Linkage Group LG11"/>
</dbReference>
<comment type="caution">
    <text evidence="14">The sequence shown here is derived from an EMBL/GenBank/DDBJ whole genome shotgun (WGS) entry which is preliminary data.</text>
</comment>
<keyword evidence="7 10" id="KW-0067">ATP-binding</keyword>
<dbReference type="InterPro" id="IPR051138">
    <property type="entry name" value="PIM_Ser/Thr_kinase"/>
</dbReference>
<dbReference type="Pfam" id="PF00069">
    <property type="entry name" value="Pkinase"/>
    <property type="match status" value="1"/>
</dbReference>
<evidence type="ECO:0000313" key="14">
    <source>
        <dbReference type="EMBL" id="KAG7521065.1"/>
    </source>
</evidence>
<dbReference type="PROSITE" id="PS50011">
    <property type="entry name" value="PROTEIN_KINASE_DOM"/>
    <property type="match status" value="1"/>
</dbReference>
<evidence type="ECO:0000256" key="4">
    <source>
        <dbReference type="ARBA" id="ARBA00022679"/>
    </source>
</evidence>
<dbReference type="InterPro" id="IPR000719">
    <property type="entry name" value="Prot_kinase_dom"/>
</dbReference>
<dbReference type="GO" id="GO:0005524">
    <property type="term" value="F:ATP binding"/>
    <property type="evidence" value="ECO:0007669"/>
    <property type="project" value="UniProtKB-UniRule"/>
</dbReference>
<dbReference type="EMBL" id="JAGKHQ010000003">
    <property type="protein sequence ID" value="KAG7521065.1"/>
    <property type="molecule type" value="Genomic_DNA"/>
</dbReference>
<feature type="compositionally biased region" description="Basic residues" evidence="12">
    <location>
        <begin position="41"/>
        <end position="51"/>
    </location>
</feature>
<comment type="catalytic activity">
    <reaction evidence="8">
        <text>L-threonyl-[protein] + ATP = O-phospho-L-threonyl-[protein] + ADP + H(+)</text>
        <dbReference type="Rhea" id="RHEA:46608"/>
        <dbReference type="Rhea" id="RHEA-COMP:11060"/>
        <dbReference type="Rhea" id="RHEA-COMP:11605"/>
        <dbReference type="ChEBI" id="CHEBI:15378"/>
        <dbReference type="ChEBI" id="CHEBI:30013"/>
        <dbReference type="ChEBI" id="CHEBI:30616"/>
        <dbReference type="ChEBI" id="CHEBI:61977"/>
        <dbReference type="ChEBI" id="CHEBI:456216"/>
        <dbReference type="EC" id="2.7.11.1"/>
    </reaction>
</comment>